<dbReference type="EMBL" id="BAAAND010000012">
    <property type="protein sequence ID" value="GAA1610285.1"/>
    <property type="molecule type" value="Genomic_DNA"/>
</dbReference>
<keyword evidence="3" id="KW-1185">Reference proteome</keyword>
<evidence type="ECO:0000313" key="2">
    <source>
        <dbReference type="EMBL" id="GAA1610285.1"/>
    </source>
</evidence>
<name>A0ABN2EQ60_9ACTN</name>
<comment type="caution">
    <text evidence="2">The sequence shown here is derived from an EMBL/GenBank/DDBJ whole genome shotgun (WGS) entry which is preliminary data.</text>
</comment>
<dbReference type="Gene3D" id="3.20.20.80">
    <property type="entry name" value="Glycosidases"/>
    <property type="match status" value="1"/>
</dbReference>
<accession>A0ABN2EQ60</accession>
<gene>
    <name evidence="2" type="ORF">GCM10009742_71220</name>
</gene>
<evidence type="ECO:0008006" key="4">
    <source>
        <dbReference type="Google" id="ProtNLM"/>
    </source>
</evidence>
<sequence>MQNESSNVSRRTALGLGAAAAAGLALPTLSTATAAAAPDRTIPGNRLATVTADTTTVLKNPLSGWVLYGSTGVADDYWTSLDALAAPVQIQEYAHTLYMRIAWSVLNPAEGVYGWDTDEKLKALIATARARGMKLAFRVVTDSRDKTTDFTPAYVRAAGAQGYETKTGSYTVWTAYPDDPVFQAKYEKFLVAFGAKFNDPDVVDFMDGYGLGKWGEGHSLIYLDDANREPVFHWSIDLWLRAFSKVPVAINYHRFIGWHKPGDPPSVSTAWGAPAPGSADLLNSAFEKGCVLRHDAFGMTGYYQQWEKDLAAQWRYRRPVIMEGGWIVGSMNYKVDPRGYQTVHDVRQGEFDDSAEAHVNMMDFRVGNETRTWFTDAHDLIDAFVAEGSYRLYPDTLSLPRAVQTNHAATISHRWTNDGWGYLPNNIPAWNHKYKPAFALLNPADLSVAQLFVDRAAEPANWLKGTPTGYTFSPTVPTVRSGRYRWAVAIVDTTVGNRPGIQLAAQGERSPDGWLLLDDCTVA</sequence>
<evidence type="ECO:0000313" key="3">
    <source>
        <dbReference type="Proteomes" id="UP001500190"/>
    </source>
</evidence>
<dbReference type="RefSeq" id="WP_344199651.1">
    <property type="nucleotide sequence ID" value="NZ_BAAAND010000012.1"/>
</dbReference>
<dbReference type="SUPFAM" id="SSF51445">
    <property type="entry name" value="(Trans)glycosidases"/>
    <property type="match status" value="1"/>
</dbReference>
<dbReference type="PROSITE" id="PS51318">
    <property type="entry name" value="TAT"/>
    <property type="match status" value="1"/>
</dbReference>
<keyword evidence="1" id="KW-0732">Signal</keyword>
<dbReference type="InterPro" id="IPR006311">
    <property type="entry name" value="TAT_signal"/>
</dbReference>
<evidence type="ECO:0000256" key="1">
    <source>
        <dbReference type="SAM" id="SignalP"/>
    </source>
</evidence>
<feature type="signal peptide" evidence="1">
    <location>
        <begin position="1"/>
        <end position="36"/>
    </location>
</feature>
<organism evidence="2 3">
    <name type="scientific">Kribbella karoonensis</name>
    <dbReference type="NCBI Taxonomy" id="324851"/>
    <lineage>
        <taxon>Bacteria</taxon>
        <taxon>Bacillati</taxon>
        <taxon>Actinomycetota</taxon>
        <taxon>Actinomycetes</taxon>
        <taxon>Propionibacteriales</taxon>
        <taxon>Kribbellaceae</taxon>
        <taxon>Kribbella</taxon>
    </lineage>
</organism>
<dbReference type="Proteomes" id="UP001500190">
    <property type="component" value="Unassembled WGS sequence"/>
</dbReference>
<reference evidence="2 3" key="1">
    <citation type="journal article" date="2019" name="Int. J. Syst. Evol. Microbiol.">
        <title>The Global Catalogue of Microorganisms (GCM) 10K type strain sequencing project: providing services to taxonomists for standard genome sequencing and annotation.</title>
        <authorList>
            <consortium name="The Broad Institute Genomics Platform"/>
            <consortium name="The Broad Institute Genome Sequencing Center for Infectious Disease"/>
            <person name="Wu L."/>
            <person name="Ma J."/>
        </authorList>
    </citation>
    <scope>NUCLEOTIDE SEQUENCE [LARGE SCALE GENOMIC DNA]</scope>
    <source>
        <strain evidence="2 3">JCM 14304</strain>
    </source>
</reference>
<dbReference type="InterPro" id="IPR017853">
    <property type="entry name" value="GH"/>
</dbReference>
<feature type="chain" id="PRO_5046372510" description="DUF4832 domain-containing protein" evidence="1">
    <location>
        <begin position="37"/>
        <end position="523"/>
    </location>
</feature>
<proteinExistence type="predicted"/>
<protein>
    <recommendedName>
        <fullName evidence="4">DUF4832 domain-containing protein</fullName>
    </recommendedName>
</protein>